<dbReference type="EMBL" id="AZRN01000005">
    <property type="protein sequence ID" value="PNS00949.1"/>
    <property type="molecule type" value="Genomic_DNA"/>
</dbReference>
<gene>
    <name evidence="7" type="ORF">X927_01925</name>
</gene>
<keyword evidence="3" id="KW-0489">Methyltransferase</keyword>
<evidence type="ECO:0000256" key="4">
    <source>
        <dbReference type="ARBA" id="ARBA00022679"/>
    </source>
</evidence>
<keyword evidence="5" id="KW-0949">S-adenosyl-L-methionine</keyword>
<comment type="caution">
    <text evidence="7">The sequence shown here is derived from an EMBL/GenBank/DDBJ whole genome shotgun (WGS) entry which is preliminary data.</text>
</comment>
<dbReference type="AlphaFoldDB" id="A0A2K1PDT9"/>
<dbReference type="SMART" id="SM00138">
    <property type="entry name" value="MeTrc"/>
    <property type="match status" value="1"/>
</dbReference>
<evidence type="ECO:0000256" key="1">
    <source>
        <dbReference type="ARBA" id="ARBA00001541"/>
    </source>
</evidence>
<dbReference type="InterPro" id="IPR026024">
    <property type="entry name" value="Chemotaxis_MeTrfase_CheR"/>
</dbReference>
<dbReference type="InterPro" id="IPR022641">
    <property type="entry name" value="CheR_N"/>
</dbReference>
<protein>
    <recommendedName>
        <fullName evidence="2">protein-glutamate O-methyltransferase</fullName>
        <ecNumber evidence="2">2.1.1.80</ecNumber>
    </recommendedName>
</protein>
<evidence type="ECO:0000313" key="8">
    <source>
        <dbReference type="Proteomes" id="UP000236604"/>
    </source>
</evidence>
<dbReference type="SUPFAM" id="SSF53335">
    <property type="entry name" value="S-adenosyl-L-methionine-dependent methyltransferases"/>
    <property type="match status" value="1"/>
</dbReference>
<evidence type="ECO:0000256" key="3">
    <source>
        <dbReference type="ARBA" id="ARBA00022603"/>
    </source>
</evidence>
<dbReference type="Gene3D" id="1.10.155.10">
    <property type="entry name" value="Chemotaxis receptor methyltransferase CheR, N-terminal domain"/>
    <property type="match status" value="1"/>
</dbReference>
<dbReference type="PRINTS" id="PR00996">
    <property type="entry name" value="CHERMTFRASE"/>
</dbReference>
<dbReference type="Pfam" id="PF03705">
    <property type="entry name" value="CheR_N"/>
    <property type="match status" value="1"/>
</dbReference>
<evidence type="ECO:0000313" key="7">
    <source>
        <dbReference type="EMBL" id="PNS00949.1"/>
    </source>
</evidence>
<dbReference type="PIRSF" id="PIRSF000410">
    <property type="entry name" value="CheR"/>
    <property type="match status" value="1"/>
</dbReference>
<dbReference type="InterPro" id="IPR050903">
    <property type="entry name" value="Bact_Chemotaxis_MeTrfase"/>
</dbReference>
<feature type="domain" description="CheR-type methyltransferase" evidence="6">
    <location>
        <begin position="11"/>
        <end position="269"/>
    </location>
</feature>
<evidence type="ECO:0000259" key="6">
    <source>
        <dbReference type="PROSITE" id="PS50123"/>
    </source>
</evidence>
<dbReference type="InterPro" id="IPR029063">
    <property type="entry name" value="SAM-dependent_MTases_sf"/>
</dbReference>
<organism evidence="7 8">
    <name type="scientific">Petrotoga mexicana DSM 14811</name>
    <dbReference type="NCBI Taxonomy" id="1122954"/>
    <lineage>
        <taxon>Bacteria</taxon>
        <taxon>Thermotogati</taxon>
        <taxon>Thermotogota</taxon>
        <taxon>Thermotogae</taxon>
        <taxon>Petrotogales</taxon>
        <taxon>Petrotogaceae</taxon>
        <taxon>Petrotoga</taxon>
    </lineage>
</organism>
<dbReference type="EC" id="2.1.1.80" evidence="2"/>
<dbReference type="PANTHER" id="PTHR24422">
    <property type="entry name" value="CHEMOTAXIS PROTEIN METHYLTRANSFERASE"/>
    <property type="match status" value="1"/>
</dbReference>
<reference evidence="7 8" key="1">
    <citation type="submission" date="2013-12" db="EMBL/GenBank/DDBJ databases">
        <title>Comparative genomics of Petrotoga isolates.</title>
        <authorList>
            <person name="Nesbo C.L."/>
            <person name="Charchuk R."/>
            <person name="Chow K."/>
        </authorList>
    </citation>
    <scope>NUCLEOTIDE SEQUENCE [LARGE SCALE GENOMIC DNA]</scope>
    <source>
        <strain evidence="7 8">DSM 14811</strain>
    </source>
</reference>
<sequence>MADYYSSPYDDEDYKLFLKKLVTHFNLDLSGYKQHRVRRRTDILLKKYGINSYSEYLELLQKNKDKWQEFLDKLTINVTEFFRNPEKWEYLKQEIIPKLIKNHKPRLKFWSAGCSTGEEPYTLAIILNELGISSKSTIIASDFDDGALQQAKRGIYNEKSLINLNDEYIKKYFKKTEEGKYEIKDFIKNNVTFNKMNLLFDEFEKNFDLIICRNVVIYFDNDAKEKLYKKFYDALNPGGVLFVGSTERIFNHKAFGFTSIAPFFYKKII</sequence>
<dbReference type="InterPro" id="IPR000780">
    <property type="entry name" value="CheR_MeTrfase"/>
</dbReference>
<keyword evidence="8" id="KW-1185">Reference proteome</keyword>
<dbReference type="RefSeq" id="WP_103076413.1">
    <property type="nucleotide sequence ID" value="NZ_AZRN01000005.1"/>
</dbReference>
<dbReference type="GO" id="GO:0008983">
    <property type="term" value="F:protein-glutamate O-methyltransferase activity"/>
    <property type="evidence" value="ECO:0007669"/>
    <property type="project" value="UniProtKB-EC"/>
</dbReference>
<dbReference type="SUPFAM" id="SSF47757">
    <property type="entry name" value="Chemotaxis receptor methyltransferase CheR, N-terminal domain"/>
    <property type="match status" value="1"/>
</dbReference>
<keyword evidence="4" id="KW-0808">Transferase</keyword>
<dbReference type="PROSITE" id="PS50123">
    <property type="entry name" value="CHER"/>
    <property type="match status" value="1"/>
</dbReference>
<dbReference type="Proteomes" id="UP000236604">
    <property type="component" value="Unassembled WGS sequence"/>
</dbReference>
<dbReference type="InterPro" id="IPR036804">
    <property type="entry name" value="CheR_N_sf"/>
</dbReference>
<comment type="catalytic activity">
    <reaction evidence="1">
        <text>L-glutamyl-[protein] + S-adenosyl-L-methionine = [protein]-L-glutamate 5-O-methyl ester + S-adenosyl-L-homocysteine</text>
        <dbReference type="Rhea" id="RHEA:24452"/>
        <dbReference type="Rhea" id="RHEA-COMP:10208"/>
        <dbReference type="Rhea" id="RHEA-COMP:10311"/>
        <dbReference type="ChEBI" id="CHEBI:29973"/>
        <dbReference type="ChEBI" id="CHEBI:57856"/>
        <dbReference type="ChEBI" id="CHEBI:59789"/>
        <dbReference type="ChEBI" id="CHEBI:82795"/>
        <dbReference type="EC" id="2.1.1.80"/>
    </reaction>
</comment>
<evidence type="ECO:0000256" key="2">
    <source>
        <dbReference type="ARBA" id="ARBA00012534"/>
    </source>
</evidence>
<dbReference type="InterPro" id="IPR022642">
    <property type="entry name" value="CheR_C"/>
</dbReference>
<accession>A0A2K1PDT9</accession>
<dbReference type="GO" id="GO:0032259">
    <property type="term" value="P:methylation"/>
    <property type="evidence" value="ECO:0007669"/>
    <property type="project" value="UniProtKB-KW"/>
</dbReference>
<dbReference type="Gene3D" id="3.40.50.150">
    <property type="entry name" value="Vaccinia Virus protein VP39"/>
    <property type="match status" value="1"/>
</dbReference>
<dbReference type="PANTHER" id="PTHR24422:SF19">
    <property type="entry name" value="CHEMOTAXIS PROTEIN METHYLTRANSFERASE"/>
    <property type="match status" value="1"/>
</dbReference>
<proteinExistence type="predicted"/>
<name>A0A2K1PDT9_9BACT</name>
<evidence type="ECO:0000256" key="5">
    <source>
        <dbReference type="ARBA" id="ARBA00022691"/>
    </source>
</evidence>
<dbReference type="Pfam" id="PF01739">
    <property type="entry name" value="CheR"/>
    <property type="match status" value="1"/>
</dbReference>
<dbReference type="CDD" id="cd02440">
    <property type="entry name" value="AdoMet_MTases"/>
    <property type="match status" value="1"/>
</dbReference>